<dbReference type="OrthoDB" id="5967287at2759"/>
<protein>
    <recommendedName>
        <fullName evidence="2">Nuclear receptor coactivator 6 TRADD-N domain-containing protein</fullName>
    </recommendedName>
</protein>
<feature type="domain" description="Nuclear receptor coactivator 6 TRADD-N" evidence="2">
    <location>
        <begin position="14"/>
        <end position="142"/>
    </location>
</feature>
<dbReference type="InterPro" id="IPR026638">
    <property type="entry name" value="NCOA6"/>
</dbReference>
<feature type="region of interest" description="Disordered" evidence="1">
    <location>
        <begin position="120"/>
        <end position="154"/>
    </location>
</feature>
<dbReference type="InterPro" id="IPR032715">
    <property type="entry name" value="NCOA6_TRADD-N"/>
</dbReference>
<feature type="region of interest" description="Disordered" evidence="1">
    <location>
        <begin position="216"/>
        <end position="236"/>
    </location>
</feature>
<reference evidence="3 4" key="1">
    <citation type="submission" date="2019-01" db="EMBL/GenBank/DDBJ databases">
        <authorList>
            <person name="Sayadi A."/>
        </authorList>
    </citation>
    <scope>NUCLEOTIDE SEQUENCE [LARGE SCALE GENOMIC DNA]</scope>
</reference>
<evidence type="ECO:0000313" key="4">
    <source>
        <dbReference type="Proteomes" id="UP000410492"/>
    </source>
</evidence>
<keyword evidence="4" id="KW-1185">Reference proteome</keyword>
<dbReference type="EMBL" id="CAACVG010011272">
    <property type="protein sequence ID" value="VEN57696.1"/>
    <property type="molecule type" value="Genomic_DNA"/>
</dbReference>
<dbReference type="Proteomes" id="UP000410492">
    <property type="component" value="Unassembled WGS sequence"/>
</dbReference>
<feature type="compositionally biased region" description="Low complexity" evidence="1">
    <location>
        <begin position="121"/>
        <end position="154"/>
    </location>
</feature>
<dbReference type="GO" id="GO:0005667">
    <property type="term" value="C:transcription regulator complex"/>
    <property type="evidence" value="ECO:0007669"/>
    <property type="project" value="TreeGrafter"/>
</dbReference>
<evidence type="ECO:0000313" key="3">
    <source>
        <dbReference type="EMBL" id="VEN57696.1"/>
    </source>
</evidence>
<proteinExistence type="predicted"/>
<sequence length="236" mass="24083">MAEDSDGIHGELLTTILTCEGDLTDPQFPSQLQLVVNSLNGILGDSVKVCKLEPWNSVRVTLSIPREAALRLRQLAAEGSQQLRALGILSIQVEGDQVVSLRLAAGAGVNAEPQEIILRTSQDGSSSSNSGAPSSSGQSANDMGASTSGAGDLGALLASGPPTCTTEAVVASTVPNQHVQFKSPNVVCPADSVVPKVHGGQGQAVVATNAATVNSVPTQGGQKPFSGPFPFTSMNQ</sequence>
<dbReference type="GO" id="GO:0035097">
    <property type="term" value="C:histone methyltransferase complex"/>
    <property type="evidence" value="ECO:0007669"/>
    <property type="project" value="TreeGrafter"/>
</dbReference>
<organism evidence="3 4">
    <name type="scientific">Callosobruchus maculatus</name>
    <name type="common">Southern cowpea weevil</name>
    <name type="synonym">Pulse bruchid</name>
    <dbReference type="NCBI Taxonomy" id="64391"/>
    <lineage>
        <taxon>Eukaryota</taxon>
        <taxon>Metazoa</taxon>
        <taxon>Ecdysozoa</taxon>
        <taxon>Arthropoda</taxon>
        <taxon>Hexapoda</taxon>
        <taxon>Insecta</taxon>
        <taxon>Pterygota</taxon>
        <taxon>Neoptera</taxon>
        <taxon>Endopterygota</taxon>
        <taxon>Coleoptera</taxon>
        <taxon>Polyphaga</taxon>
        <taxon>Cucujiformia</taxon>
        <taxon>Chrysomeloidea</taxon>
        <taxon>Chrysomelidae</taxon>
        <taxon>Bruchinae</taxon>
        <taxon>Bruchini</taxon>
        <taxon>Callosobruchus</taxon>
    </lineage>
</organism>
<evidence type="ECO:0000256" key="1">
    <source>
        <dbReference type="SAM" id="MobiDB-lite"/>
    </source>
</evidence>
<dbReference type="Pfam" id="PF13820">
    <property type="entry name" value="NCOA6_TRADD-N"/>
    <property type="match status" value="1"/>
</dbReference>
<evidence type="ECO:0000259" key="2">
    <source>
        <dbReference type="Pfam" id="PF13820"/>
    </source>
</evidence>
<dbReference type="GO" id="GO:0003713">
    <property type="term" value="F:transcription coactivator activity"/>
    <property type="evidence" value="ECO:0007669"/>
    <property type="project" value="InterPro"/>
</dbReference>
<name>A0A653DCY9_CALMS</name>
<feature type="non-terminal residue" evidence="3">
    <location>
        <position position="236"/>
    </location>
</feature>
<accession>A0A653DCY9</accession>
<dbReference type="GO" id="GO:0045944">
    <property type="term" value="P:positive regulation of transcription by RNA polymerase II"/>
    <property type="evidence" value="ECO:0007669"/>
    <property type="project" value="TreeGrafter"/>
</dbReference>
<dbReference type="PANTHER" id="PTHR15690">
    <property type="entry name" value="NUCLEAR RECEPTOR COACTIVATOR 6"/>
    <property type="match status" value="1"/>
</dbReference>
<gene>
    <name evidence="3" type="ORF">CALMAC_LOCUS16270</name>
</gene>
<dbReference type="AlphaFoldDB" id="A0A653DCY9"/>
<dbReference type="PANTHER" id="PTHR15690:SF0">
    <property type="entry name" value="NUCLEAR RECEPTOR COACTIVATOR 6"/>
    <property type="match status" value="1"/>
</dbReference>